<feature type="active site" description="Proton donor/acceptor" evidence="6">
    <location>
        <position position="233"/>
    </location>
</feature>
<keyword evidence="5 6" id="KW-0961">Cell wall biogenesis/degradation</keyword>
<keyword evidence="7" id="KW-0472">Membrane</keyword>
<evidence type="ECO:0000259" key="8">
    <source>
        <dbReference type="PROSITE" id="PS52029"/>
    </source>
</evidence>
<keyword evidence="3 6" id="KW-0133">Cell shape</keyword>
<proteinExistence type="predicted"/>
<keyword evidence="4 6" id="KW-0573">Peptidoglycan synthesis</keyword>
<dbReference type="GO" id="GO:0005576">
    <property type="term" value="C:extracellular region"/>
    <property type="evidence" value="ECO:0007669"/>
    <property type="project" value="TreeGrafter"/>
</dbReference>
<feature type="domain" description="L,D-TPase catalytic" evidence="8">
    <location>
        <begin position="160"/>
        <end position="268"/>
    </location>
</feature>
<sequence length="268" mass="29382">MAKMIKNSPSLGEGVASDFAENQAIVFSMYFKSRNAQPFTMKRRIKGIAAAIAAFSVLAVGSPIVASAQSAGVPNAVDITNQIRNDTWKARNDLHKEAEKLDPNSAQKAKELVDGAANAVAPGIVDEKNKEAQEAKDRAEAERLAKERENFDYGSCPPTAAACVDLTKQRTWLQKNGKVFGPARDMSSGAVGWETPKGTHRVVRKVKNEVSRPFNNAPMPYSVYFTNNGIAFHEGNPNLWSHGCVHLRHDDAVQYFDELQVGDVVYVY</sequence>
<dbReference type="UniPathway" id="UPA00219"/>
<dbReference type="AlphaFoldDB" id="C0E0I5"/>
<feature type="transmembrane region" description="Helical" evidence="7">
    <location>
        <begin position="47"/>
        <end position="66"/>
    </location>
</feature>
<dbReference type="PANTHER" id="PTHR30582:SF33">
    <property type="entry name" value="EXPORTED PROTEIN"/>
    <property type="match status" value="1"/>
</dbReference>
<evidence type="ECO:0000256" key="5">
    <source>
        <dbReference type="ARBA" id="ARBA00023316"/>
    </source>
</evidence>
<dbReference type="Pfam" id="PF03734">
    <property type="entry name" value="YkuD"/>
    <property type="match status" value="1"/>
</dbReference>
<dbReference type="GO" id="GO:0016740">
    <property type="term" value="F:transferase activity"/>
    <property type="evidence" value="ECO:0007669"/>
    <property type="project" value="UniProtKB-KW"/>
</dbReference>
<evidence type="ECO:0000256" key="1">
    <source>
        <dbReference type="ARBA" id="ARBA00004752"/>
    </source>
</evidence>
<keyword evidence="7" id="KW-0812">Transmembrane</keyword>
<dbReference type="CDD" id="cd16913">
    <property type="entry name" value="YkuD_like"/>
    <property type="match status" value="1"/>
</dbReference>
<dbReference type="GO" id="GO:0018104">
    <property type="term" value="P:peptidoglycan-protein cross-linking"/>
    <property type="evidence" value="ECO:0007669"/>
    <property type="project" value="TreeGrafter"/>
</dbReference>
<reference evidence="9 10" key="1">
    <citation type="submission" date="2009-01" db="EMBL/GenBank/DDBJ databases">
        <authorList>
            <person name="Fulton L."/>
            <person name="Clifton S."/>
            <person name="Chinwalla A.T."/>
            <person name="Mitreva M."/>
            <person name="Sodergren E."/>
            <person name="Weinstock G."/>
            <person name="Clifton S."/>
            <person name="Dooling D.J."/>
            <person name="Fulton B."/>
            <person name="Minx P."/>
            <person name="Pepin K.H."/>
            <person name="Johnson M."/>
            <person name="Bhonagiri V."/>
            <person name="Nash W.E."/>
            <person name="Mardis E.R."/>
            <person name="Wilson R.K."/>
        </authorList>
    </citation>
    <scope>NUCLEOTIDE SEQUENCE [LARGE SCALE GENOMIC DNA]</scope>
    <source>
        <strain evidence="9 10">ATCC 33806</strain>
    </source>
</reference>
<evidence type="ECO:0000256" key="3">
    <source>
        <dbReference type="ARBA" id="ARBA00022960"/>
    </source>
</evidence>
<dbReference type="Gene3D" id="2.40.440.10">
    <property type="entry name" value="L,D-transpeptidase catalytic domain-like"/>
    <property type="match status" value="1"/>
</dbReference>
<dbReference type="InterPro" id="IPR038063">
    <property type="entry name" value="Transpep_catalytic_dom"/>
</dbReference>
<evidence type="ECO:0000256" key="4">
    <source>
        <dbReference type="ARBA" id="ARBA00022984"/>
    </source>
</evidence>
<evidence type="ECO:0000256" key="7">
    <source>
        <dbReference type="SAM" id="Phobius"/>
    </source>
</evidence>
<dbReference type="SUPFAM" id="SSF141523">
    <property type="entry name" value="L,D-transpeptidase catalytic domain-like"/>
    <property type="match status" value="1"/>
</dbReference>
<organism evidence="9 10">
    <name type="scientific">Corynebacterium matruchotii ATCC 33806</name>
    <dbReference type="NCBI Taxonomy" id="566549"/>
    <lineage>
        <taxon>Bacteria</taxon>
        <taxon>Bacillati</taxon>
        <taxon>Actinomycetota</taxon>
        <taxon>Actinomycetes</taxon>
        <taxon>Mycobacteriales</taxon>
        <taxon>Corynebacteriaceae</taxon>
        <taxon>Corynebacterium</taxon>
    </lineage>
</organism>
<dbReference type="HOGENOM" id="CLU_084709_0_0_11"/>
<dbReference type="EMBL" id="ACEB01000004">
    <property type="protein sequence ID" value="EEG28076.1"/>
    <property type="molecule type" value="Genomic_DNA"/>
</dbReference>
<accession>C0E0I5</accession>
<evidence type="ECO:0000256" key="2">
    <source>
        <dbReference type="ARBA" id="ARBA00022679"/>
    </source>
</evidence>
<keyword evidence="2" id="KW-0808">Transferase</keyword>
<dbReference type="InterPro" id="IPR005490">
    <property type="entry name" value="LD_TPept_cat_dom"/>
</dbReference>
<feature type="active site" description="Nucleophile" evidence="6">
    <location>
        <position position="244"/>
    </location>
</feature>
<comment type="pathway">
    <text evidence="1 6">Cell wall biogenesis; peptidoglycan biosynthesis.</text>
</comment>
<name>C0E0I5_9CORY</name>
<dbReference type="GO" id="GO:0071555">
    <property type="term" value="P:cell wall organization"/>
    <property type="evidence" value="ECO:0007669"/>
    <property type="project" value="UniProtKB-UniRule"/>
</dbReference>
<evidence type="ECO:0000313" key="9">
    <source>
        <dbReference type="EMBL" id="EEG28076.1"/>
    </source>
</evidence>
<evidence type="ECO:0000256" key="6">
    <source>
        <dbReference type="PROSITE-ProRule" id="PRU01373"/>
    </source>
</evidence>
<dbReference type="PANTHER" id="PTHR30582">
    <property type="entry name" value="L,D-TRANSPEPTIDASE"/>
    <property type="match status" value="1"/>
</dbReference>
<evidence type="ECO:0000313" key="10">
    <source>
        <dbReference type="Proteomes" id="UP000006247"/>
    </source>
</evidence>
<keyword evidence="7" id="KW-1133">Transmembrane helix</keyword>
<dbReference type="PROSITE" id="PS52029">
    <property type="entry name" value="LD_TPASE"/>
    <property type="match status" value="1"/>
</dbReference>
<dbReference type="GO" id="GO:0008360">
    <property type="term" value="P:regulation of cell shape"/>
    <property type="evidence" value="ECO:0007669"/>
    <property type="project" value="UniProtKB-UniRule"/>
</dbReference>
<gene>
    <name evidence="9" type="ORF">CORMATOL_00485</name>
</gene>
<dbReference type="InterPro" id="IPR050979">
    <property type="entry name" value="LD-transpeptidase"/>
</dbReference>
<dbReference type="GO" id="GO:0071972">
    <property type="term" value="F:peptidoglycan L,D-transpeptidase activity"/>
    <property type="evidence" value="ECO:0007669"/>
    <property type="project" value="TreeGrafter"/>
</dbReference>
<dbReference type="Proteomes" id="UP000006247">
    <property type="component" value="Unassembled WGS sequence"/>
</dbReference>
<protein>
    <submittedName>
        <fullName evidence="9">ErfK/YbiS/YcfS/YnhG</fullName>
    </submittedName>
</protein>
<comment type="caution">
    <text evidence="9">The sequence shown here is derived from an EMBL/GenBank/DDBJ whole genome shotgun (WGS) entry which is preliminary data.</text>
</comment>